<protein>
    <recommendedName>
        <fullName evidence="4">UBZ4-type domain-containing protein</fullName>
    </recommendedName>
</protein>
<feature type="compositionally biased region" description="Pro residues" evidence="1">
    <location>
        <begin position="33"/>
        <end position="42"/>
    </location>
</feature>
<gene>
    <name evidence="2" type="ORF">BDK51DRAFT_37859</name>
</gene>
<evidence type="ECO:0000256" key="1">
    <source>
        <dbReference type="SAM" id="MobiDB-lite"/>
    </source>
</evidence>
<accession>A0A4P9WA10</accession>
<evidence type="ECO:0000313" key="3">
    <source>
        <dbReference type="Proteomes" id="UP000269721"/>
    </source>
</evidence>
<name>A0A4P9WA10_9FUNG</name>
<evidence type="ECO:0008006" key="4">
    <source>
        <dbReference type="Google" id="ProtNLM"/>
    </source>
</evidence>
<evidence type="ECO:0000313" key="2">
    <source>
        <dbReference type="EMBL" id="RKO89254.1"/>
    </source>
</evidence>
<organism evidence="2 3">
    <name type="scientific">Blyttiomyces helicus</name>
    <dbReference type="NCBI Taxonomy" id="388810"/>
    <lineage>
        <taxon>Eukaryota</taxon>
        <taxon>Fungi</taxon>
        <taxon>Fungi incertae sedis</taxon>
        <taxon>Chytridiomycota</taxon>
        <taxon>Chytridiomycota incertae sedis</taxon>
        <taxon>Chytridiomycetes</taxon>
        <taxon>Chytridiomycetes incertae sedis</taxon>
        <taxon>Blyttiomyces</taxon>
    </lineage>
</organism>
<dbReference type="Proteomes" id="UP000269721">
    <property type="component" value="Unassembled WGS sequence"/>
</dbReference>
<feature type="non-terminal residue" evidence="2">
    <location>
        <position position="308"/>
    </location>
</feature>
<sequence>MPNLASSSDDDFLPTQPICRSPARPAPRKRPASNPPPPPAPPLRRRRDLDALISDAHSGPAAQLFGLFEVEDLEDDDDPGGAAVAGGAPQQAFEGCAAGAGAEGGGVGAAPRNADRNAGWEADAVVYVEEGDSRECPVCGKALGNVDERSMQEHVNDCLDGNAPVAPQPTRADQVSAWARIFSSTRAGTPAKLKPGNKRTAAKPVFKSSDSKPKPQVRNGITPIPSVPAPAPPLGPPIPPTWLAPPAPKVVEGTAKGKGAAKGKKAAGGDGARGDPDPSAGPRNGATKGKGGGGMWGKKKRDCPWYKR</sequence>
<proteinExistence type="predicted"/>
<feature type="region of interest" description="Disordered" evidence="1">
    <location>
        <begin position="185"/>
        <end position="308"/>
    </location>
</feature>
<feature type="region of interest" description="Disordered" evidence="1">
    <location>
        <begin position="1"/>
        <end position="56"/>
    </location>
</feature>
<keyword evidence="3" id="KW-1185">Reference proteome</keyword>
<reference evidence="3" key="1">
    <citation type="journal article" date="2018" name="Nat. Microbiol.">
        <title>Leveraging single-cell genomics to expand the fungal tree of life.</title>
        <authorList>
            <person name="Ahrendt S.R."/>
            <person name="Quandt C.A."/>
            <person name="Ciobanu D."/>
            <person name="Clum A."/>
            <person name="Salamov A."/>
            <person name="Andreopoulos B."/>
            <person name="Cheng J.F."/>
            <person name="Woyke T."/>
            <person name="Pelin A."/>
            <person name="Henrissat B."/>
            <person name="Reynolds N.K."/>
            <person name="Benny G.L."/>
            <person name="Smith M.E."/>
            <person name="James T.Y."/>
            <person name="Grigoriev I.V."/>
        </authorList>
    </citation>
    <scope>NUCLEOTIDE SEQUENCE [LARGE SCALE GENOMIC DNA]</scope>
</reference>
<dbReference type="AlphaFoldDB" id="A0A4P9WA10"/>
<feature type="compositionally biased region" description="Pro residues" evidence="1">
    <location>
        <begin position="225"/>
        <end position="248"/>
    </location>
</feature>
<dbReference type="EMBL" id="KZ996199">
    <property type="protein sequence ID" value="RKO89254.1"/>
    <property type="molecule type" value="Genomic_DNA"/>
</dbReference>